<dbReference type="OrthoDB" id="2970734at2"/>
<organism evidence="1 2">
    <name type="scientific">Salibacterium salarium</name>
    <dbReference type="NCBI Taxonomy" id="284579"/>
    <lineage>
        <taxon>Bacteria</taxon>
        <taxon>Bacillati</taxon>
        <taxon>Bacillota</taxon>
        <taxon>Bacilli</taxon>
        <taxon>Bacillales</taxon>
        <taxon>Bacillaceae</taxon>
    </lineage>
</organism>
<dbReference type="RefSeq" id="WP_125558632.1">
    <property type="nucleotide sequence ID" value="NZ_RBVX01000024.1"/>
</dbReference>
<reference evidence="1 2" key="1">
    <citation type="submission" date="2018-10" db="EMBL/GenBank/DDBJ databases">
        <title>Draft genome sequence of Bacillus salarius IM0101, isolated from a hypersaline soil in Inner Mongolia, China.</title>
        <authorList>
            <person name="Yamprayoonswat W."/>
            <person name="Boonvisut S."/>
            <person name="Jumpathong W."/>
            <person name="Sittihan S."/>
            <person name="Ruangsuj P."/>
            <person name="Wanthongcharoen S."/>
            <person name="Thongpramul N."/>
            <person name="Pimmason S."/>
            <person name="Yu B."/>
            <person name="Yasawong M."/>
        </authorList>
    </citation>
    <scope>NUCLEOTIDE SEQUENCE [LARGE SCALE GENOMIC DNA]</scope>
    <source>
        <strain evidence="1 2">IM0101</strain>
    </source>
</reference>
<evidence type="ECO:0000313" key="1">
    <source>
        <dbReference type="EMBL" id="RSL31489.1"/>
    </source>
</evidence>
<dbReference type="EMBL" id="RBVX01000024">
    <property type="protein sequence ID" value="RSL31489.1"/>
    <property type="molecule type" value="Genomic_DNA"/>
</dbReference>
<proteinExistence type="predicted"/>
<gene>
    <name evidence="1" type="ORF">D7Z54_20865</name>
</gene>
<keyword evidence="2" id="KW-1185">Reference proteome</keyword>
<dbReference type="AlphaFoldDB" id="A0A428MZN3"/>
<protein>
    <submittedName>
        <fullName evidence="1">Uncharacterized protein</fullName>
    </submittedName>
</protein>
<name>A0A428MZN3_9BACI</name>
<evidence type="ECO:0000313" key="2">
    <source>
        <dbReference type="Proteomes" id="UP000275076"/>
    </source>
</evidence>
<sequence>MDEEKLLELSRGINVEYEPGISQEISDFFSEWESVLSYTYEFESNIFVVSVKLSDFNFQKVRELFSSFILFIEYDSTFYVREHTTEKVKYTLLSKMNVINKGFLCEVVFS</sequence>
<accession>A0A428MZN3</accession>
<comment type="caution">
    <text evidence="1">The sequence shown here is derived from an EMBL/GenBank/DDBJ whole genome shotgun (WGS) entry which is preliminary data.</text>
</comment>
<dbReference type="Proteomes" id="UP000275076">
    <property type="component" value="Unassembled WGS sequence"/>
</dbReference>